<dbReference type="InterPro" id="IPR002523">
    <property type="entry name" value="MgTranspt_CorA/ZnTranspt_ZntB"/>
</dbReference>
<dbReference type="GO" id="GO:0050897">
    <property type="term" value="F:cobalt ion binding"/>
    <property type="evidence" value="ECO:0007669"/>
    <property type="project" value="TreeGrafter"/>
</dbReference>
<dbReference type="Gene3D" id="1.20.58.340">
    <property type="entry name" value="Magnesium transport protein CorA, transmembrane region"/>
    <property type="match status" value="2"/>
</dbReference>
<evidence type="ECO:0000256" key="8">
    <source>
        <dbReference type="ARBA" id="ARBA00023065"/>
    </source>
</evidence>
<keyword evidence="3 12" id="KW-0813">Transport</keyword>
<dbReference type="SUPFAM" id="SSF143865">
    <property type="entry name" value="CorA soluble domain-like"/>
    <property type="match status" value="1"/>
</dbReference>
<dbReference type="InterPro" id="IPR045863">
    <property type="entry name" value="CorA_TM1_TM2"/>
</dbReference>
<name>B2GJM3_KOCRD</name>
<accession>B2GJM3</accession>
<dbReference type="KEGG" id="krh:KRH_07050"/>
<keyword evidence="4 12" id="KW-1003">Cell membrane</keyword>
<dbReference type="GO" id="GO:0015087">
    <property type="term" value="F:cobalt ion transmembrane transporter activity"/>
    <property type="evidence" value="ECO:0007669"/>
    <property type="project" value="UniProtKB-UniRule"/>
</dbReference>
<dbReference type="CDD" id="cd12830">
    <property type="entry name" value="MtCorA-like"/>
    <property type="match status" value="1"/>
</dbReference>
<keyword evidence="6 12" id="KW-0460">Magnesium</keyword>
<dbReference type="Proteomes" id="UP000008838">
    <property type="component" value="Chromosome"/>
</dbReference>
<comment type="function">
    <text evidence="11">Mediates influx of magnesium ions. Alternates between open and closed states. Activated by low cytoplasmic Mg(2+) levels. Inactive when cytoplasmic Mg(2+) levels are high.</text>
</comment>
<dbReference type="GO" id="GO:0015095">
    <property type="term" value="F:magnesium ion transmembrane transporter activity"/>
    <property type="evidence" value="ECO:0007669"/>
    <property type="project" value="UniProtKB-UniRule"/>
</dbReference>
<dbReference type="NCBIfam" id="TIGR00383">
    <property type="entry name" value="corA"/>
    <property type="match status" value="1"/>
</dbReference>
<evidence type="ECO:0000313" key="13">
    <source>
        <dbReference type="EMBL" id="BAG29052.1"/>
    </source>
</evidence>
<dbReference type="Pfam" id="PF01544">
    <property type="entry name" value="CorA"/>
    <property type="match status" value="1"/>
</dbReference>
<evidence type="ECO:0000256" key="10">
    <source>
        <dbReference type="ARBA" id="ARBA00034269"/>
    </source>
</evidence>
<dbReference type="OrthoDB" id="9803416at2"/>
<keyword evidence="14" id="KW-1185">Reference proteome</keyword>
<comment type="catalytic activity">
    <reaction evidence="10">
        <text>Mg(2+)(in) = Mg(2+)(out)</text>
        <dbReference type="Rhea" id="RHEA:29827"/>
        <dbReference type="ChEBI" id="CHEBI:18420"/>
    </reaction>
</comment>
<dbReference type="STRING" id="378753.KRH_07050"/>
<proteinExistence type="inferred from homology"/>
<dbReference type="PANTHER" id="PTHR46494:SF1">
    <property type="entry name" value="CORA FAMILY METAL ION TRANSPORTER (EUROFUNG)"/>
    <property type="match status" value="1"/>
</dbReference>
<dbReference type="GO" id="GO:0005886">
    <property type="term" value="C:plasma membrane"/>
    <property type="evidence" value="ECO:0007669"/>
    <property type="project" value="UniProtKB-SubCell"/>
</dbReference>
<dbReference type="eggNOG" id="COG0598">
    <property type="taxonomic scope" value="Bacteria"/>
</dbReference>
<comment type="subcellular location">
    <subcellularLocation>
        <location evidence="1">Cell membrane</location>
        <topology evidence="1">Multi-pass membrane protein</topology>
    </subcellularLocation>
    <subcellularLocation>
        <location evidence="12">Membrane</location>
        <topology evidence="12">Multi-pass membrane protein</topology>
    </subcellularLocation>
</comment>
<dbReference type="InterPro" id="IPR045861">
    <property type="entry name" value="CorA_cytoplasmic_dom"/>
</dbReference>
<evidence type="ECO:0000256" key="12">
    <source>
        <dbReference type="RuleBase" id="RU362010"/>
    </source>
</evidence>
<sequence length="343" mass="38818">MSIVENAIYRNGRKVETPRSLEETYTLLKRAIDRSEGDEHGSGTVLAWIGLYRPTPEEIRSLAEHFQLHELAVEDTIQAHQRPKMERYGQTLFTVIRPAVYQDETETVEIGEIHIFTGPNFVITIRHSESSGVSRVRKRVEADQELLCLGPDGVLYALLDQIVDDYFPVLSGLENDIDEIEDALFAGQPNVSQRIYELAREINDFHRGVAPLSDVMQRYFAGFTKYGTHQELQHRLRDVLDHVIAVSGKLESMRASLTDAMSVDSTLTTARQNEAAMVQNEQMKKISSWAAILFAPSIVGSIYGMNFKAMPELEWALGYPMALVLMLLVGLVLYVVFKVKDWL</sequence>
<evidence type="ECO:0000313" key="14">
    <source>
        <dbReference type="Proteomes" id="UP000008838"/>
    </source>
</evidence>
<dbReference type="Gene3D" id="3.30.460.20">
    <property type="entry name" value="CorA soluble domain-like"/>
    <property type="match status" value="1"/>
</dbReference>
<keyword evidence="5 12" id="KW-0812">Transmembrane</keyword>
<dbReference type="FunFam" id="1.20.58.340:FF:000004">
    <property type="entry name" value="Magnesium transport protein CorA"/>
    <property type="match status" value="1"/>
</dbReference>
<dbReference type="HOGENOM" id="CLU_007127_0_2_11"/>
<dbReference type="InterPro" id="IPR004488">
    <property type="entry name" value="Mg/Co-transport_prot_CorA"/>
</dbReference>
<reference evidence="13 14" key="1">
    <citation type="journal article" date="2008" name="J. Bacteriol.">
        <title>Complete genome sequence of the soil actinomycete Kocuria rhizophila.</title>
        <authorList>
            <person name="Takarada H."/>
            <person name="Sekine M."/>
            <person name="Kosugi H."/>
            <person name="Matsuo Y."/>
            <person name="Fujisawa T."/>
            <person name="Omata S."/>
            <person name="Kishi E."/>
            <person name="Shimizu A."/>
            <person name="Tsukatani N."/>
            <person name="Tanikawa S."/>
            <person name="Fujita N."/>
            <person name="Harayama S."/>
        </authorList>
    </citation>
    <scope>NUCLEOTIDE SEQUENCE [LARGE SCALE GENOMIC DNA]</scope>
    <source>
        <strain evidence="14">ATCC 9341 / DSM 348 / NBRC 103217 / DC2201</strain>
    </source>
</reference>
<evidence type="ECO:0000256" key="4">
    <source>
        <dbReference type="ARBA" id="ARBA00022475"/>
    </source>
</evidence>
<evidence type="ECO:0000256" key="5">
    <source>
        <dbReference type="ARBA" id="ARBA00022692"/>
    </source>
</evidence>
<organism evidence="13 14">
    <name type="scientific">Kocuria rhizophila (strain ATCC 9341 / DSM 348 / NBRC 103217 / DC2201)</name>
    <dbReference type="NCBI Taxonomy" id="378753"/>
    <lineage>
        <taxon>Bacteria</taxon>
        <taxon>Bacillati</taxon>
        <taxon>Actinomycetota</taxon>
        <taxon>Actinomycetes</taxon>
        <taxon>Micrococcales</taxon>
        <taxon>Micrococcaceae</taxon>
        <taxon>Kocuria</taxon>
    </lineage>
</organism>
<feature type="transmembrane region" description="Helical" evidence="12">
    <location>
        <begin position="286"/>
        <end position="305"/>
    </location>
</feature>
<comment type="similarity">
    <text evidence="2 12">Belongs to the CorA metal ion transporter (MIT) (TC 1.A.35) family.</text>
</comment>
<gene>
    <name evidence="12" type="primary">corA</name>
    <name evidence="13" type="ordered locus">KRH_07050</name>
</gene>
<evidence type="ECO:0000256" key="2">
    <source>
        <dbReference type="ARBA" id="ARBA00009765"/>
    </source>
</evidence>
<dbReference type="RefSeq" id="WP_012397777.1">
    <property type="nucleotide sequence ID" value="NC_010617.1"/>
</dbReference>
<feature type="transmembrane region" description="Helical" evidence="12">
    <location>
        <begin position="317"/>
        <end position="337"/>
    </location>
</feature>
<evidence type="ECO:0000256" key="9">
    <source>
        <dbReference type="ARBA" id="ARBA00023136"/>
    </source>
</evidence>
<keyword evidence="7 12" id="KW-1133">Transmembrane helix</keyword>
<evidence type="ECO:0000256" key="11">
    <source>
        <dbReference type="ARBA" id="ARBA00045497"/>
    </source>
</evidence>
<protein>
    <recommendedName>
        <fullName evidence="12">Magnesium transport protein CorA</fullName>
    </recommendedName>
</protein>
<keyword evidence="8 12" id="KW-0406">Ion transport</keyword>
<dbReference type="EMBL" id="AP009152">
    <property type="protein sequence ID" value="BAG29052.1"/>
    <property type="molecule type" value="Genomic_DNA"/>
</dbReference>
<evidence type="ECO:0000256" key="6">
    <source>
        <dbReference type="ARBA" id="ARBA00022842"/>
    </source>
</evidence>
<keyword evidence="9 12" id="KW-0472">Membrane</keyword>
<dbReference type="SUPFAM" id="SSF144083">
    <property type="entry name" value="Magnesium transport protein CorA, transmembrane region"/>
    <property type="match status" value="1"/>
</dbReference>
<dbReference type="PANTHER" id="PTHR46494">
    <property type="entry name" value="CORA FAMILY METAL ION TRANSPORTER (EUROFUNG)"/>
    <property type="match status" value="1"/>
</dbReference>
<dbReference type="AlphaFoldDB" id="B2GJM3"/>
<evidence type="ECO:0000256" key="3">
    <source>
        <dbReference type="ARBA" id="ARBA00022448"/>
    </source>
</evidence>
<evidence type="ECO:0000256" key="7">
    <source>
        <dbReference type="ARBA" id="ARBA00022989"/>
    </source>
</evidence>
<dbReference type="GO" id="GO:0000287">
    <property type="term" value="F:magnesium ion binding"/>
    <property type="evidence" value="ECO:0007669"/>
    <property type="project" value="TreeGrafter"/>
</dbReference>
<evidence type="ECO:0000256" key="1">
    <source>
        <dbReference type="ARBA" id="ARBA00004651"/>
    </source>
</evidence>